<proteinExistence type="predicted"/>
<organism evidence="1">
    <name type="scientific">Citrobacter koseri</name>
    <name type="common">Citrobacter diversus</name>
    <dbReference type="NCBI Taxonomy" id="545"/>
    <lineage>
        <taxon>Bacteria</taxon>
        <taxon>Pseudomonadati</taxon>
        <taxon>Pseudomonadota</taxon>
        <taxon>Gammaproteobacteria</taxon>
        <taxon>Enterobacterales</taxon>
        <taxon>Enterobacteriaceae</taxon>
        <taxon>Citrobacter</taxon>
    </lineage>
</organism>
<accession>A0A078LFW3</accession>
<reference evidence="1" key="1">
    <citation type="submission" date="2014-06" db="EMBL/GenBank/DDBJ databases">
        <authorList>
            <person name="Urmite Genomes Urmite Genomes"/>
        </authorList>
    </citation>
    <scope>NUCLEOTIDE SEQUENCE</scope>
</reference>
<sequence length="75" mass="8519">MQCEHHEIQALACNARGQEDLYAGVPLVERLTGIKEMKVEAVTVSKHHNMSCPPYMGHCTAIIFHFGYLYWISGR</sequence>
<protein>
    <submittedName>
        <fullName evidence="1">Uncharacterized protein</fullName>
    </submittedName>
</protein>
<dbReference type="PATRIC" id="fig|545.12.peg.2340"/>
<evidence type="ECO:0000313" key="1">
    <source>
        <dbReference type="EMBL" id="CDZ84182.1"/>
    </source>
</evidence>
<name>A0A078LFW3_CITKO</name>
<gene>
    <name evidence="1" type="ORF">BN1086_02322</name>
</gene>
<dbReference type="EMBL" id="LK931336">
    <property type="protein sequence ID" value="CDZ84182.1"/>
    <property type="molecule type" value="Genomic_DNA"/>
</dbReference>
<dbReference type="AlphaFoldDB" id="A0A078LFW3"/>